<accession>A0A089N113</accession>
<proteinExistence type="predicted"/>
<name>A0A089N113_PETFA</name>
<protein>
    <submittedName>
        <fullName evidence="1">Uncharacterized protein</fullName>
    </submittedName>
</protein>
<evidence type="ECO:0000313" key="1">
    <source>
        <dbReference type="EMBL" id="AIQ78498.1"/>
    </source>
</evidence>
<dbReference type="EMBL" id="KJ957769">
    <property type="protein sequence ID" value="AIQ78498.1"/>
    <property type="molecule type" value="Genomic_DNA"/>
</dbReference>
<sequence>MRFSFLQFVFVLFLGFLFFADFNHLAKLAKQKIKAYKKVE</sequence>
<gene>
    <name evidence="1" type="primary">orf40</name>
    <name evidence="1" type="ORF">PefaMp08</name>
</gene>
<dbReference type="GeneID" id="20522702"/>
<dbReference type="AlphaFoldDB" id="A0A089N113"/>
<organism evidence="1">
    <name type="scientific">Petalonia fascia</name>
    <name type="common">False kelp</name>
    <name type="synonym">Fucus fascia</name>
    <dbReference type="NCBI Taxonomy" id="2893"/>
    <lineage>
        <taxon>Eukaryota</taxon>
        <taxon>Sar</taxon>
        <taxon>Stramenopiles</taxon>
        <taxon>Ochrophyta</taxon>
        <taxon>PX clade</taxon>
        <taxon>Phaeophyceae</taxon>
        <taxon>Ectocarpales</taxon>
        <taxon>Scytosiphonaceae</taxon>
        <taxon>Petalonia</taxon>
    </lineage>
</organism>
<keyword evidence="1" id="KW-0496">Mitochondrion</keyword>
<dbReference type="RefSeq" id="YP_009072535.1">
    <property type="nucleotide sequence ID" value="NC_025227.1"/>
</dbReference>
<geneLocation type="mitochondrion" evidence="1"/>
<reference evidence="1" key="1">
    <citation type="journal article" date="2014" name="J. Appl. Phycol.">
        <title>Mitochondrial phylogenomics reveals a close relationship between Petalonia fascia (Scytosiphonaceae, Phaeophyceae) and Ectocarpus siliculosus.</title>
        <authorList>
            <person name="Liu F."/>
            <person name="Pang S."/>
        </authorList>
    </citation>
    <scope>NUCLEOTIDE SEQUENCE</scope>
</reference>